<dbReference type="Proteomes" id="UP000217257">
    <property type="component" value="Chromosome"/>
</dbReference>
<proteinExistence type="predicted"/>
<feature type="signal peptide" evidence="3">
    <location>
        <begin position="1"/>
        <end position="21"/>
    </location>
</feature>
<reference evidence="4 5" key="1">
    <citation type="submission" date="2017-06" db="EMBL/GenBank/DDBJ databases">
        <title>Sequencing and comparative analysis of myxobacterial genomes.</title>
        <authorList>
            <person name="Rupp O."/>
            <person name="Goesmann A."/>
            <person name="Sogaard-Andersen L."/>
        </authorList>
    </citation>
    <scope>NUCLEOTIDE SEQUENCE [LARGE SCALE GENOMIC DNA]</scope>
    <source>
        <strain evidence="4 5">DSM 52655</strain>
    </source>
</reference>
<dbReference type="AlphaFoldDB" id="A0A250J8R8"/>
<evidence type="ECO:0000313" key="5">
    <source>
        <dbReference type="Proteomes" id="UP000217257"/>
    </source>
</evidence>
<dbReference type="KEGG" id="cfus:CYFUS_005742"/>
<keyword evidence="1" id="KW-0175">Coiled coil</keyword>
<dbReference type="EMBL" id="CP022098">
    <property type="protein sequence ID" value="ATB40294.1"/>
    <property type="molecule type" value="Genomic_DNA"/>
</dbReference>
<evidence type="ECO:0000313" key="4">
    <source>
        <dbReference type="EMBL" id="ATB40294.1"/>
    </source>
</evidence>
<keyword evidence="3" id="KW-0732">Signal</keyword>
<dbReference type="RefSeq" id="WP_157758722.1">
    <property type="nucleotide sequence ID" value="NZ_CP022098.1"/>
</dbReference>
<name>A0A250J8R8_9BACT</name>
<gene>
    <name evidence="4" type="ORF">CYFUS_005742</name>
</gene>
<evidence type="ECO:0000256" key="2">
    <source>
        <dbReference type="SAM" id="MobiDB-lite"/>
    </source>
</evidence>
<sequence>MKAKQGLMVLGVVLSTGSALAVPKTMTEALPQENRVLLKLAETDQGKSALKFILSLGTYQDHADPTKFYYSPTFRVSPNPAGAATVVANDAAVARRSEIDTISKEISLLSTEEFMAIRRAYSVLTAKLQDPKLTQQERDTINAARTKLAAELEALKNRAQNNESELPAYVLDAKYGRMADLFGLSGFPLSSADIKDVSVRTKQLGDLSQSNGGILSGNVYSGFTPEEIEYLKFYKQVRADLGLYQVSLVKLPIQSISYFSLAETMTGSNEQQRIGVPLFRSMKGSGDGSSGTYNFDLTLDGAEKFGSAPPPIVVPVGLKAQLTVRPPALRARLSCNFTTGWSVQGRTDIKDGLIIFNDDIYSSMVAKSVAETDKPCQVHVEGGDGSAAQLVYAQSLVALQERFTNLYFERVSLSYAEKLTYWDKVQEDIAAHRHQGANDGWSSLFGSARTLGYIGTIVGAFSNAARFYWHTNTQNIQHLNTVKFEQEIIIDQNKQINVELGTADMCLAWNPGLKRYLACTASESATSQPVEDAYSEARDSYLCDENDTTPECAEHRNQDAPVNDQGNIESEDPPPPPPEVSLPDEI</sequence>
<evidence type="ECO:0008006" key="6">
    <source>
        <dbReference type="Google" id="ProtNLM"/>
    </source>
</evidence>
<accession>A0A250J8R8</accession>
<feature type="chain" id="PRO_5013190989" description="Lipoprotein" evidence="3">
    <location>
        <begin position="22"/>
        <end position="586"/>
    </location>
</feature>
<feature type="region of interest" description="Disordered" evidence="2">
    <location>
        <begin position="527"/>
        <end position="586"/>
    </location>
</feature>
<evidence type="ECO:0000256" key="1">
    <source>
        <dbReference type="SAM" id="Coils"/>
    </source>
</evidence>
<organism evidence="4 5">
    <name type="scientific">Cystobacter fuscus</name>
    <dbReference type="NCBI Taxonomy" id="43"/>
    <lineage>
        <taxon>Bacteria</taxon>
        <taxon>Pseudomonadati</taxon>
        <taxon>Myxococcota</taxon>
        <taxon>Myxococcia</taxon>
        <taxon>Myxococcales</taxon>
        <taxon>Cystobacterineae</taxon>
        <taxon>Archangiaceae</taxon>
        <taxon>Cystobacter</taxon>
    </lineage>
</organism>
<feature type="coiled-coil region" evidence="1">
    <location>
        <begin position="138"/>
        <end position="165"/>
    </location>
</feature>
<evidence type="ECO:0000256" key="3">
    <source>
        <dbReference type="SAM" id="SignalP"/>
    </source>
</evidence>
<protein>
    <recommendedName>
        <fullName evidence="6">Lipoprotein</fullName>
    </recommendedName>
</protein>